<dbReference type="AlphaFoldDB" id="A0AB94IIR0"/>
<dbReference type="PANTHER" id="PTHR40903">
    <property type="entry name" value="GLYCINE-RICH CELL WALL STRUCTURAL PROTEIN 1-LIKE"/>
    <property type="match status" value="1"/>
</dbReference>
<reference evidence="3 4" key="1">
    <citation type="journal article" date="2014" name="Environ. Microbiol.">
        <title>The nitrate-ammonifying and nosZ-carrying bacterium Bacillus vireti is a potent source and sink for nitric and nitrous oxide under high nitrate conditions.</title>
        <authorList>
            <person name="Mania D."/>
            <person name="Heylen K."/>
            <person name="van Spanning R.J."/>
            <person name="Frostegard A."/>
        </authorList>
    </citation>
    <scope>NUCLEOTIDE SEQUENCE [LARGE SCALE GENOMIC DNA]</scope>
    <source>
        <strain evidence="3 4">LMG 21834</strain>
    </source>
</reference>
<comment type="caution">
    <text evidence="3">The sequence shown here is derived from an EMBL/GenBank/DDBJ whole genome shotgun (WGS) entry which is preliminary data.</text>
</comment>
<evidence type="ECO:0000256" key="1">
    <source>
        <dbReference type="SAM" id="MobiDB-lite"/>
    </source>
</evidence>
<keyword evidence="4" id="KW-1185">Reference proteome</keyword>
<keyword evidence="2" id="KW-0812">Transmembrane</keyword>
<keyword evidence="2" id="KW-1133">Transmembrane helix</keyword>
<gene>
    <name evidence="3" type="ORF">BAVI_20244</name>
</gene>
<feature type="compositionally biased region" description="Basic and acidic residues" evidence="1">
    <location>
        <begin position="449"/>
        <end position="460"/>
    </location>
</feature>
<evidence type="ECO:0000256" key="2">
    <source>
        <dbReference type="SAM" id="Phobius"/>
    </source>
</evidence>
<protein>
    <submittedName>
        <fullName evidence="3">Uncharacterized protein</fullName>
    </submittedName>
</protein>
<feature type="transmembrane region" description="Helical" evidence="2">
    <location>
        <begin position="139"/>
        <end position="157"/>
    </location>
</feature>
<evidence type="ECO:0000313" key="3">
    <source>
        <dbReference type="EMBL" id="ETI66934.1"/>
    </source>
</evidence>
<accession>A0AB94IIR0</accession>
<proteinExistence type="predicted"/>
<feature type="transmembrane region" description="Helical" evidence="2">
    <location>
        <begin position="29"/>
        <end position="50"/>
    </location>
</feature>
<feature type="region of interest" description="Disordered" evidence="1">
    <location>
        <begin position="279"/>
        <end position="299"/>
    </location>
</feature>
<dbReference type="PANTHER" id="PTHR40903:SF1">
    <property type="entry name" value="HYPHALLY REGULATED CELL WALL PROTEIN 3"/>
    <property type="match status" value="1"/>
</dbReference>
<name>A0AB94IIR0_9BACI</name>
<keyword evidence="2" id="KW-0472">Membrane</keyword>
<feature type="region of interest" description="Disordered" evidence="1">
    <location>
        <begin position="345"/>
        <end position="466"/>
    </location>
</feature>
<feature type="compositionally biased region" description="Low complexity" evidence="1">
    <location>
        <begin position="354"/>
        <end position="394"/>
    </location>
</feature>
<sequence>MEDKSQFYQLLKPVLRQLLIKRTAVEIHYWLLAASVFSVLLLLAARVLVIPFYHEVLWSGCFLLLPVFVFRIWRNQPGWREAAQLFNAYIPEDRVITALSFLDEEGMLQKLQLAEAITLMKKEQHRVLARKKGYFSPKWLLIAAVFFCLTALLNFLHNQNLQLAAKKETEMAIMKKVEKKLEEKAKKEQNKEVKKALEKAQELMIKTSNPKEALSALAKQKKELELKALKEQEKQENFQAWLQELKNSDLNKLAAALETKDSKNIQKELEQLNKKYSSLTESQKRALSRMSGSDKKLSEKEVAELTKKISEALNSENKLTELAEAKAALGEAANSLQSEMLANGIQSEQLAVNPSSQSEGGKSNSQNSKNGNPSSASNGSGQGQQPSGKESQGNGSQGNGNGSGNGNGTGAGKGSGTGAGGAGAGLGPGSRQLLTIPEKLAGKNNLETDSGKIGKGRPTEQYEGNGPILKGQLRSYQEVYGNYADVYRKSTDRVKLPADLEEIVKNYFLLLDPNKE</sequence>
<evidence type="ECO:0000313" key="4">
    <source>
        <dbReference type="Proteomes" id="UP000018877"/>
    </source>
</evidence>
<feature type="compositionally biased region" description="Gly residues" evidence="1">
    <location>
        <begin position="395"/>
        <end position="428"/>
    </location>
</feature>
<organism evidence="3 4">
    <name type="scientific">Neobacillus vireti LMG 21834</name>
    <dbReference type="NCBI Taxonomy" id="1131730"/>
    <lineage>
        <taxon>Bacteria</taxon>
        <taxon>Bacillati</taxon>
        <taxon>Bacillota</taxon>
        <taxon>Bacilli</taxon>
        <taxon>Bacillales</taxon>
        <taxon>Bacillaceae</taxon>
        <taxon>Neobacillus</taxon>
    </lineage>
</organism>
<feature type="transmembrane region" description="Helical" evidence="2">
    <location>
        <begin position="56"/>
        <end position="73"/>
    </location>
</feature>
<dbReference type="Proteomes" id="UP000018877">
    <property type="component" value="Unassembled WGS sequence"/>
</dbReference>
<dbReference type="RefSeq" id="WP_024030216.1">
    <property type="nucleotide sequence ID" value="NZ_ALAN01000113.1"/>
</dbReference>
<dbReference type="EMBL" id="ALAN01000113">
    <property type="protein sequence ID" value="ETI66934.1"/>
    <property type="molecule type" value="Genomic_DNA"/>
</dbReference>